<evidence type="ECO:0000256" key="1">
    <source>
        <dbReference type="SAM" id="Phobius"/>
    </source>
</evidence>
<sequence>MKKISNTIQTFLALATMIALIVVSYLNESIFMDRILPCCFILSVIMFARIRGGVNRIVTEEKAQ</sequence>
<comment type="caution">
    <text evidence="2">The sequence shown here is derived from an EMBL/GenBank/DDBJ whole genome shotgun (WGS) entry which is preliminary data.</text>
</comment>
<keyword evidence="1" id="KW-0472">Membrane</keyword>
<evidence type="ECO:0000313" key="3">
    <source>
        <dbReference type="Proteomes" id="UP000664044"/>
    </source>
</evidence>
<protein>
    <submittedName>
        <fullName evidence="2">Uncharacterized protein</fullName>
    </submittedName>
</protein>
<dbReference type="Proteomes" id="UP000664044">
    <property type="component" value="Unassembled WGS sequence"/>
</dbReference>
<keyword evidence="1" id="KW-0812">Transmembrane</keyword>
<keyword evidence="1" id="KW-1133">Transmembrane helix</keyword>
<organism evidence="2 3">
    <name type="scientific">Flagellimonas aurea</name>
    <dbReference type="NCBI Taxonomy" id="2915619"/>
    <lineage>
        <taxon>Bacteria</taxon>
        <taxon>Pseudomonadati</taxon>
        <taxon>Bacteroidota</taxon>
        <taxon>Flavobacteriia</taxon>
        <taxon>Flavobacteriales</taxon>
        <taxon>Flavobacteriaceae</taxon>
        <taxon>Flagellimonas</taxon>
    </lineage>
</organism>
<accession>A0ABS3G1X7</accession>
<evidence type="ECO:0000313" key="2">
    <source>
        <dbReference type="EMBL" id="MBO0353380.1"/>
    </source>
</evidence>
<gene>
    <name evidence="2" type="ORF">J0656_05065</name>
</gene>
<feature type="transmembrane region" description="Helical" evidence="1">
    <location>
        <begin position="31"/>
        <end position="48"/>
    </location>
</feature>
<reference evidence="2 3" key="1">
    <citation type="submission" date="2021-03" db="EMBL/GenBank/DDBJ databases">
        <title>Muricauda lutimaris sp. nov. and Muricauda ruestringensis sp. nov, two marine members of the Flavobacteriaceae isolated from deep sea sediments of Western Pacific.</title>
        <authorList>
            <person name="Zhao S."/>
            <person name="Liu R."/>
        </authorList>
    </citation>
    <scope>NUCLEOTIDE SEQUENCE [LARGE SCALE GENOMIC DNA]</scope>
    <source>
        <strain evidence="2 3">BC31-1-A7</strain>
    </source>
</reference>
<proteinExistence type="predicted"/>
<feature type="transmembrane region" description="Helical" evidence="1">
    <location>
        <begin position="7"/>
        <end position="25"/>
    </location>
</feature>
<dbReference type="EMBL" id="JAFLNL010000002">
    <property type="protein sequence ID" value="MBO0353380.1"/>
    <property type="molecule type" value="Genomic_DNA"/>
</dbReference>
<keyword evidence="3" id="KW-1185">Reference proteome</keyword>
<name>A0ABS3G1X7_9FLAO</name>
<dbReference type="RefSeq" id="WP_207032001.1">
    <property type="nucleotide sequence ID" value="NZ_JAFLNL010000002.1"/>
</dbReference>